<accession>A0A9D4YDX2</accession>
<evidence type="ECO:0000313" key="2">
    <source>
        <dbReference type="Proteomes" id="UP001058974"/>
    </source>
</evidence>
<dbReference type="Proteomes" id="UP001058974">
    <property type="component" value="Chromosome 2"/>
</dbReference>
<organism evidence="1 2">
    <name type="scientific">Pisum sativum</name>
    <name type="common">Garden pea</name>
    <name type="synonym">Lathyrus oleraceus</name>
    <dbReference type="NCBI Taxonomy" id="3888"/>
    <lineage>
        <taxon>Eukaryota</taxon>
        <taxon>Viridiplantae</taxon>
        <taxon>Streptophyta</taxon>
        <taxon>Embryophyta</taxon>
        <taxon>Tracheophyta</taxon>
        <taxon>Spermatophyta</taxon>
        <taxon>Magnoliopsida</taxon>
        <taxon>eudicotyledons</taxon>
        <taxon>Gunneridae</taxon>
        <taxon>Pentapetalae</taxon>
        <taxon>rosids</taxon>
        <taxon>fabids</taxon>
        <taxon>Fabales</taxon>
        <taxon>Fabaceae</taxon>
        <taxon>Papilionoideae</taxon>
        <taxon>50 kb inversion clade</taxon>
        <taxon>NPAAA clade</taxon>
        <taxon>Hologalegina</taxon>
        <taxon>IRL clade</taxon>
        <taxon>Fabeae</taxon>
        <taxon>Lathyrus</taxon>
    </lineage>
</organism>
<reference evidence="1 2" key="1">
    <citation type="journal article" date="2022" name="Nat. Genet.">
        <title>Improved pea reference genome and pan-genome highlight genomic features and evolutionary characteristics.</title>
        <authorList>
            <person name="Yang T."/>
            <person name="Liu R."/>
            <person name="Luo Y."/>
            <person name="Hu S."/>
            <person name="Wang D."/>
            <person name="Wang C."/>
            <person name="Pandey M.K."/>
            <person name="Ge S."/>
            <person name="Xu Q."/>
            <person name="Li N."/>
            <person name="Li G."/>
            <person name="Huang Y."/>
            <person name="Saxena R.K."/>
            <person name="Ji Y."/>
            <person name="Li M."/>
            <person name="Yan X."/>
            <person name="He Y."/>
            <person name="Liu Y."/>
            <person name="Wang X."/>
            <person name="Xiang C."/>
            <person name="Varshney R.K."/>
            <person name="Ding H."/>
            <person name="Gao S."/>
            <person name="Zong X."/>
        </authorList>
    </citation>
    <scope>NUCLEOTIDE SEQUENCE [LARGE SCALE GENOMIC DNA]</scope>
    <source>
        <strain evidence="1 2">cv. Zhongwan 6</strain>
    </source>
</reference>
<evidence type="ECO:0000313" key="1">
    <source>
        <dbReference type="EMBL" id="KAI5436729.1"/>
    </source>
</evidence>
<comment type="caution">
    <text evidence="1">The sequence shown here is derived from an EMBL/GenBank/DDBJ whole genome shotgun (WGS) entry which is preliminary data.</text>
</comment>
<name>A0A9D4YDX2_PEA</name>
<dbReference type="AlphaFoldDB" id="A0A9D4YDX2"/>
<keyword evidence="2" id="KW-1185">Reference proteome</keyword>
<proteinExistence type="predicted"/>
<sequence length="253" mass="28502">MVQALRLTMVVENIISSNQSSFFKDGKLVNGIKVLNDVLDLSTHKKGKVEVSSSEDEDQVILEACSPSERVATLISFDPPHSSYFYFYLPFIKGMGVNCSLSLSATEVLRVLNVAPFDLFLNSWGYIRTFKMVCEGLDVTPIVGLFFSFYTTRPTKGRRVSLSDQMVNITVIKRRKIIREKIQVVYRETYSPYRTSLAPSLPNANDQRLEEGSSPVVDIVLSTFQKERMQAPSTRKAPPPPATLWSDINFDTL</sequence>
<protein>
    <submittedName>
        <fullName evidence="1">Uncharacterized protein</fullName>
    </submittedName>
</protein>
<dbReference type="EMBL" id="JAMSHJ010000002">
    <property type="protein sequence ID" value="KAI5436729.1"/>
    <property type="molecule type" value="Genomic_DNA"/>
</dbReference>
<dbReference type="Gramene" id="Psat02G0301000-T1">
    <property type="protein sequence ID" value="KAI5436729.1"/>
    <property type="gene ID" value="KIW84_023010"/>
</dbReference>
<gene>
    <name evidence="1" type="ORF">KIW84_023010</name>
</gene>